<protein>
    <submittedName>
        <fullName evidence="3">Alpha beta-hydrolase</fullName>
    </submittedName>
</protein>
<dbReference type="CDD" id="cd12809">
    <property type="entry name" value="Esterase_713_like-2"/>
    <property type="match status" value="1"/>
</dbReference>
<organism evidence="3 4">
    <name type="scientific">Crucibulum laeve</name>
    <dbReference type="NCBI Taxonomy" id="68775"/>
    <lineage>
        <taxon>Eukaryota</taxon>
        <taxon>Fungi</taxon>
        <taxon>Dikarya</taxon>
        <taxon>Basidiomycota</taxon>
        <taxon>Agaricomycotina</taxon>
        <taxon>Agaricomycetes</taxon>
        <taxon>Agaricomycetidae</taxon>
        <taxon>Agaricales</taxon>
        <taxon>Agaricineae</taxon>
        <taxon>Nidulariaceae</taxon>
        <taxon>Crucibulum</taxon>
    </lineage>
</organism>
<sequence>MFFLALSAFSLLVTRCLAENSILGTFHRRSYFYVGQSYVPQGNSSIAFGQMYVEHLVPSVVSQPFPLLFIHGRGMTGTNFLNTPDGRLGWADYFLSKGYEVYIVDQPSRGRSAWQQNIDDPQVTLDTLAVESRFTAVERFNLWPQASLHTKWPGNGSVGDPIFDEFFASTMPSINSDVATSVRIKAAGPLVLDKINRPVILVTHSQSGQQGWILGDSRPSLVKAIVALEPTGPPFSNVLFPPFDNVRPFGITEIPVAYSPALNSATDLQKVVVSSNPALNFTCFKQASPPRTLTNLSKLPVLVVTSESSYHAVYDSCTVDYLKQAGVSVEHINLGDVGIHGNGHMMFLELNSLQIAETIVEKWISKISRK</sequence>
<dbReference type="InterPro" id="IPR000073">
    <property type="entry name" value="AB_hydrolase_1"/>
</dbReference>
<keyword evidence="3" id="KW-0378">Hydrolase</keyword>
<evidence type="ECO:0000313" key="4">
    <source>
        <dbReference type="Proteomes" id="UP000308652"/>
    </source>
</evidence>
<dbReference type="InterPro" id="IPR050228">
    <property type="entry name" value="Carboxylesterase_BioH"/>
</dbReference>
<proteinExistence type="predicted"/>
<feature type="signal peptide" evidence="1">
    <location>
        <begin position="1"/>
        <end position="18"/>
    </location>
</feature>
<dbReference type="PANTHER" id="PTHR43194:SF4">
    <property type="entry name" value="AB HYDROLASE-1 DOMAIN-CONTAINING PROTEIN"/>
    <property type="match status" value="1"/>
</dbReference>
<dbReference type="PANTHER" id="PTHR43194">
    <property type="entry name" value="HYDROLASE ALPHA/BETA FOLD FAMILY"/>
    <property type="match status" value="1"/>
</dbReference>
<dbReference type="Proteomes" id="UP000308652">
    <property type="component" value="Unassembled WGS sequence"/>
</dbReference>
<dbReference type="EMBL" id="ML213591">
    <property type="protein sequence ID" value="TFK43325.1"/>
    <property type="molecule type" value="Genomic_DNA"/>
</dbReference>
<dbReference type="OrthoDB" id="9978720at2759"/>
<dbReference type="GO" id="GO:0016787">
    <property type="term" value="F:hydrolase activity"/>
    <property type="evidence" value="ECO:0007669"/>
    <property type="project" value="UniProtKB-KW"/>
</dbReference>
<feature type="chain" id="PRO_5022669458" evidence="1">
    <location>
        <begin position="19"/>
        <end position="370"/>
    </location>
</feature>
<dbReference type="Pfam" id="PF12697">
    <property type="entry name" value="Abhydrolase_6"/>
    <property type="match status" value="1"/>
</dbReference>
<evidence type="ECO:0000313" key="3">
    <source>
        <dbReference type="EMBL" id="TFK43325.1"/>
    </source>
</evidence>
<evidence type="ECO:0000259" key="2">
    <source>
        <dbReference type="Pfam" id="PF12697"/>
    </source>
</evidence>
<gene>
    <name evidence="3" type="ORF">BDQ12DRAFT_709130</name>
</gene>
<evidence type="ECO:0000256" key="1">
    <source>
        <dbReference type="SAM" id="SignalP"/>
    </source>
</evidence>
<dbReference type="InterPro" id="IPR029058">
    <property type="entry name" value="AB_hydrolase_fold"/>
</dbReference>
<keyword evidence="4" id="KW-1185">Reference proteome</keyword>
<name>A0A5C3MF73_9AGAR</name>
<dbReference type="STRING" id="68775.A0A5C3MF73"/>
<accession>A0A5C3MF73</accession>
<reference evidence="3 4" key="1">
    <citation type="journal article" date="2019" name="Nat. Ecol. Evol.">
        <title>Megaphylogeny resolves global patterns of mushroom evolution.</title>
        <authorList>
            <person name="Varga T."/>
            <person name="Krizsan K."/>
            <person name="Foldi C."/>
            <person name="Dima B."/>
            <person name="Sanchez-Garcia M."/>
            <person name="Sanchez-Ramirez S."/>
            <person name="Szollosi G.J."/>
            <person name="Szarkandi J.G."/>
            <person name="Papp V."/>
            <person name="Albert L."/>
            <person name="Andreopoulos W."/>
            <person name="Angelini C."/>
            <person name="Antonin V."/>
            <person name="Barry K.W."/>
            <person name="Bougher N.L."/>
            <person name="Buchanan P."/>
            <person name="Buyck B."/>
            <person name="Bense V."/>
            <person name="Catcheside P."/>
            <person name="Chovatia M."/>
            <person name="Cooper J."/>
            <person name="Damon W."/>
            <person name="Desjardin D."/>
            <person name="Finy P."/>
            <person name="Geml J."/>
            <person name="Haridas S."/>
            <person name="Hughes K."/>
            <person name="Justo A."/>
            <person name="Karasinski D."/>
            <person name="Kautmanova I."/>
            <person name="Kiss B."/>
            <person name="Kocsube S."/>
            <person name="Kotiranta H."/>
            <person name="LaButti K.M."/>
            <person name="Lechner B.E."/>
            <person name="Liimatainen K."/>
            <person name="Lipzen A."/>
            <person name="Lukacs Z."/>
            <person name="Mihaltcheva S."/>
            <person name="Morgado L.N."/>
            <person name="Niskanen T."/>
            <person name="Noordeloos M.E."/>
            <person name="Ohm R.A."/>
            <person name="Ortiz-Santana B."/>
            <person name="Ovrebo C."/>
            <person name="Racz N."/>
            <person name="Riley R."/>
            <person name="Savchenko A."/>
            <person name="Shiryaev A."/>
            <person name="Soop K."/>
            <person name="Spirin V."/>
            <person name="Szebenyi C."/>
            <person name="Tomsovsky M."/>
            <person name="Tulloss R.E."/>
            <person name="Uehling J."/>
            <person name="Grigoriev I.V."/>
            <person name="Vagvolgyi C."/>
            <person name="Papp T."/>
            <person name="Martin F.M."/>
            <person name="Miettinen O."/>
            <person name="Hibbett D.S."/>
            <person name="Nagy L.G."/>
        </authorList>
    </citation>
    <scope>NUCLEOTIDE SEQUENCE [LARGE SCALE GENOMIC DNA]</scope>
    <source>
        <strain evidence="3 4">CBS 166.37</strain>
    </source>
</reference>
<feature type="domain" description="AB hydrolase-1" evidence="2">
    <location>
        <begin position="67"/>
        <end position="349"/>
    </location>
</feature>
<dbReference type="Gene3D" id="3.40.50.1820">
    <property type="entry name" value="alpha/beta hydrolase"/>
    <property type="match status" value="1"/>
</dbReference>
<dbReference type="AlphaFoldDB" id="A0A5C3MF73"/>
<dbReference type="SUPFAM" id="SSF53474">
    <property type="entry name" value="alpha/beta-Hydrolases"/>
    <property type="match status" value="1"/>
</dbReference>
<keyword evidence="1" id="KW-0732">Signal</keyword>